<evidence type="ECO:0000313" key="1">
    <source>
        <dbReference type="EMBL" id="KGB23083.1"/>
    </source>
</evidence>
<dbReference type="EMBL" id="JOKM01000071">
    <property type="protein sequence ID" value="KGB23083.1"/>
    <property type="molecule type" value="Genomic_DNA"/>
</dbReference>
<dbReference type="Gene3D" id="3.10.450.50">
    <property type="match status" value="1"/>
</dbReference>
<dbReference type="Proteomes" id="UP000029448">
    <property type="component" value="Unassembled WGS sequence"/>
</dbReference>
<protein>
    <recommendedName>
        <fullName evidence="3">DUF4440 domain-containing protein</fullName>
    </recommendedName>
</protein>
<dbReference type="InterPro" id="IPR032710">
    <property type="entry name" value="NTF2-like_dom_sf"/>
</dbReference>
<dbReference type="InterPro" id="IPR016918">
    <property type="entry name" value="UCP029394"/>
</dbReference>
<dbReference type="PIRSF" id="PIRSF029394">
    <property type="entry name" value="UCP029394"/>
    <property type="match status" value="1"/>
</dbReference>
<dbReference type="STRING" id="104102.AtDm6_1952"/>
<accession>A0A095B265</accession>
<proteinExistence type="predicted"/>
<dbReference type="PATRIC" id="fig|104102.7.peg.1930"/>
<comment type="caution">
    <text evidence="1">The sequence shown here is derived from an EMBL/GenBank/DDBJ whole genome shotgun (WGS) entry which is preliminary data.</text>
</comment>
<reference evidence="1 2" key="1">
    <citation type="submission" date="2014-06" db="EMBL/GenBank/DDBJ databases">
        <title>Functional and comparative genomic analyses of the Drosophila gut microbiota identify candidate symbiosis factors.</title>
        <authorList>
            <person name="Newell P.D."/>
            <person name="Chaston J.M."/>
            <person name="Douglas A.E."/>
        </authorList>
    </citation>
    <scope>NUCLEOTIDE SEQUENCE [LARGE SCALE GENOMIC DNA]</scope>
    <source>
        <strain evidence="1 2">DmCS_006</strain>
    </source>
</reference>
<evidence type="ECO:0008006" key="3">
    <source>
        <dbReference type="Google" id="ProtNLM"/>
    </source>
</evidence>
<name>A0A095B265_9PROT</name>
<gene>
    <name evidence="1" type="ORF">AtDm6_1952</name>
</gene>
<sequence length="131" mass="14899">MDNMINTVTHEIIELHRLLQAWFRGENEESLSGLLAHFAPGYMMVGAAGRVITLEGFEKVLPSLKGSRPGLIMEIFDVKICQTFDGGILAFYREVQTQGEARTERWSTVLFVENAARTQLLWKHLQETFLS</sequence>
<dbReference type="SUPFAM" id="SSF54427">
    <property type="entry name" value="NTF2-like"/>
    <property type="match status" value="1"/>
</dbReference>
<keyword evidence="2" id="KW-1185">Reference proteome</keyword>
<dbReference type="AlphaFoldDB" id="A0A095B265"/>
<evidence type="ECO:0000313" key="2">
    <source>
        <dbReference type="Proteomes" id="UP000029448"/>
    </source>
</evidence>
<organism evidence="1 2">
    <name type="scientific">Acetobacter tropicalis</name>
    <dbReference type="NCBI Taxonomy" id="104102"/>
    <lineage>
        <taxon>Bacteria</taxon>
        <taxon>Pseudomonadati</taxon>
        <taxon>Pseudomonadota</taxon>
        <taxon>Alphaproteobacteria</taxon>
        <taxon>Acetobacterales</taxon>
        <taxon>Acetobacteraceae</taxon>
        <taxon>Acetobacter</taxon>
    </lineage>
</organism>